<evidence type="ECO:0000313" key="4">
    <source>
        <dbReference type="EnsemblPlants" id="MELO3C026249.2.1"/>
    </source>
</evidence>
<dbReference type="Gramene" id="MELO3C026249.2.1">
    <property type="protein sequence ID" value="MELO3C026249.2.1"/>
    <property type="gene ID" value="MELO3C026249.2"/>
</dbReference>
<dbReference type="InterPro" id="IPR036465">
    <property type="entry name" value="vWFA_dom_sf"/>
</dbReference>
<dbReference type="InterPro" id="IPR013083">
    <property type="entry name" value="Znf_RING/FYVE/PHD"/>
</dbReference>
<dbReference type="Gene3D" id="3.30.40.10">
    <property type="entry name" value="Zinc/RING finger domain, C3HC4 (zinc finger)"/>
    <property type="match status" value="1"/>
</dbReference>
<feature type="compositionally biased region" description="Low complexity" evidence="2">
    <location>
        <begin position="114"/>
        <end position="123"/>
    </location>
</feature>
<feature type="region of interest" description="Disordered" evidence="2">
    <location>
        <begin position="97"/>
        <end position="161"/>
    </location>
</feature>
<protein>
    <recommendedName>
        <fullName evidence="3">RING-type domain-containing protein</fullName>
    </recommendedName>
</protein>
<dbReference type="Pfam" id="PF13920">
    <property type="entry name" value="zf-C3HC4_3"/>
    <property type="match status" value="1"/>
</dbReference>
<dbReference type="PROSITE" id="PS50089">
    <property type="entry name" value="ZF_RING_2"/>
    <property type="match status" value="1"/>
</dbReference>
<organism evidence="4">
    <name type="scientific">Cucumis melo</name>
    <name type="common">Muskmelon</name>
    <dbReference type="NCBI Taxonomy" id="3656"/>
    <lineage>
        <taxon>Eukaryota</taxon>
        <taxon>Viridiplantae</taxon>
        <taxon>Streptophyta</taxon>
        <taxon>Embryophyta</taxon>
        <taxon>Tracheophyta</taxon>
        <taxon>Spermatophyta</taxon>
        <taxon>Magnoliopsida</taxon>
        <taxon>eudicotyledons</taxon>
        <taxon>Gunneridae</taxon>
        <taxon>Pentapetalae</taxon>
        <taxon>rosids</taxon>
        <taxon>fabids</taxon>
        <taxon>Cucurbitales</taxon>
        <taxon>Cucurbitaceae</taxon>
        <taxon>Benincaseae</taxon>
        <taxon>Cucumis</taxon>
    </lineage>
</organism>
<dbReference type="InterPro" id="IPR001841">
    <property type="entry name" value="Znf_RING"/>
</dbReference>
<dbReference type="GO" id="GO:0008270">
    <property type="term" value="F:zinc ion binding"/>
    <property type="evidence" value="ECO:0007669"/>
    <property type="project" value="UniProtKB-KW"/>
</dbReference>
<keyword evidence="1" id="KW-0863">Zinc-finger</keyword>
<evidence type="ECO:0000256" key="1">
    <source>
        <dbReference type="PROSITE-ProRule" id="PRU00175"/>
    </source>
</evidence>
<evidence type="ECO:0000259" key="3">
    <source>
        <dbReference type="PROSITE" id="PS50089"/>
    </source>
</evidence>
<keyword evidence="1" id="KW-0479">Metal-binding</keyword>
<feature type="region of interest" description="Disordered" evidence="2">
    <location>
        <begin position="516"/>
        <end position="535"/>
    </location>
</feature>
<dbReference type="InterPro" id="IPR010734">
    <property type="entry name" value="Copine_C"/>
</dbReference>
<dbReference type="PANTHER" id="PTHR45751:SF38">
    <property type="entry name" value="E3 UBIQUITIN-PROTEIN LIGASE RGLG5-LIKE"/>
    <property type="match status" value="1"/>
</dbReference>
<dbReference type="EnsemblPlants" id="MELO3C026249.2.1">
    <property type="protein sequence ID" value="MELO3C026249.2.1"/>
    <property type="gene ID" value="MELO3C026249.2"/>
</dbReference>
<keyword evidence="1" id="KW-0862">Zinc</keyword>
<reference evidence="4" key="1">
    <citation type="submission" date="2023-03" db="UniProtKB">
        <authorList>
            <consortium name="EnsemblPlants"/>
        </authorList>
    </citation>
    <scope>IDENTIFICATION</scope>
</reference>
<dbReference type="PANTHER" id="PTHR45751">
    <property type="entry name" value="COPINE FAMILY PROTEIN 1"/>
    <property type="match status" value="1"/>
</dbReference>
<feature type="domain" description="RING-type" evidence="3">
    <location>
        <begin position="553"/>
        <end position="586"/>
    </location>
</feature>
<sequence length="596" mass="66566">MWHMTCSTKYGFSFVDTTFLIFPQNSGFDDFGNNFRVKRKDRAKEEGVRIGEKMAIKIILAAQESSWKLTIAKLEPNRSLNLPVFCTKIRSSRRRFGSSCEVMGGKSSKHGSSRRNSSSRSNSQQWGHYGYPESPYTQSRSTPRYAPPTPSYGGTQAPETRKRLERKYSRIDDNYNSLDQVTEALARAGLESSNLIVGIDFTKSNEWTACAHANCALCIGARSFNRRSLHHIGDEQNPYEQAIAIIGQTLSSFDEDNMIPCFGFGDASTHDQEVFSFYSDERFCNGFEEVLGRYKELVPHLRLAGCSLPVCYVIFLCRCYFVLSILSLFIPGTGPTSFAPIIEMAITIVEQSGGQYHVLVIIADGQQYTQQADYSLQVTRSVDTERGQFSPQEKKTIEAIVKASKYPLSIILVGVGDGPWDMMREFDDNIPARAFDNFQYICNLRFALLIRQFVNFTNIMLKNIDRSRKEAEFALAALMEIPSQYKATLELGLLGVSRGKAIDRIPLPPPFYGPSIQKTSNSSSSRPTPPSFSGVAPVRTAPPLSSVSDAHACPICISNAKDMAFGCGHQTCCECGQDLQLCPICRSFIDTRIKLY</sequence>
<evidence type="ECO:0000256" key="2">
    <source>
        <dbReference type="SAM" id="MobiDB-lite"/>
    </source>
</evidence>
<dbReference type="AlphaFoldDB" id="A0A9I9E0V5"/>
<name>A0A9I9E0V5_CUCME</name>
<dbReference type="GO" id="GO:0005634">
    <property type="term" value="C:nucleus"/>
    <property type="evidence" value="ECO:0007669"/>
    <property type="project" value="TreeGrafter"/>
</dbReference>
<dbReference type="SUPFAM" id="SSF53300">
    <property type="entry name" value="vWA-like"/>
    <property type="match status" value="1"/>
</dbReference>
<proteinExistence type="predicted"/>
<dbReference type="InterPro" id="IPR052079">
    <property type="entry name" value="E3_ligase/Copine_domain"/>
</dbReference>
<dbReference type="GO" id="GO:0004842">
    <property type="term" value="F:ubiquitin-protein transferase activity"/>
    <property type="evidence" value="ECO:0007669"/>
    <property type="project" value="TreeGrafter"/>
</dbReference>
<dbReference type="Pfam" id="PF07002">
    <property type="entry name" value="Copine"/>
    <property type="match status" value="2"/>
</dbReference>
<accession>A0A9I9E0V5</accession>
<dbReference type="SUPFAM" id="SSF57850">
    <property type="entry name" value="RING/U-box"/>
    <property type="match status" value="1"/>
</dbReference>
<dbReference type="GO" id="GO:0016567">
    <property type="term" value="P:protein ubiquitination"/>
    <property type="evidence" value="ECO:0007669"/>
    <property type="project" value="TreeGrafter"/>
</dbReference>